<protein>
    <submittedName>
        <fullName evidence="2">Phage baseplate upper protein</fullName>
    </submittedName>
</protein>
<reference evidence="2" key="1">
    <citation type="submission" date="2022-04" db="EMBL/GenBank/DDBJ databases">
        <title>Draft genome sequences of lactic acid bacteria (LAB) strains involved in meat spoilage.</title>
        <authorList>
            <person name="Palevich N."/>
        </authorList>
    </citation>
    <scope>NUCLEOTIDE SEQUENCE</scope>
    <source>
        <strain evidence="2">9-14</strain>
    </source>
</reference>
<organism evidence="2 3">
    <name type="scientific">Carnobacterium divergens</name>
    <name type="common">Lactobacillus divergens</name>
    <dbReference type="NCBI Taxonomy" id="2748"/>
    <lineage>
        <taxon>Bacteria</taxon>
        <taxon>Bacillati</taxon>
        <taxon>Bacillota</taxon>
        <taxon>Bacilli</taxon>
        <taxon>Lactobacillales</taxon>
        <taxon>Carnobacteriaceae</taxon>
        <taxon>Carnobacterium</taxon>
    </lineage>
</organism>
<evidence type="ECO:0000313" key="3">
    <source>
        <dbReference type="Proteomes" id="UP001249945"/>
    </source>
</evidence>
<comment type="caution">
    <text evidence="2">The sequence shown here is derived from an EMBL/GenBank/DDBJ whole genome shotgun (WGS) entry which is preliminary data.</text>
</comment>
<name>A0AAW8R9V0_CARDV</name>
<dbReference type="RefSeq" id="WP_311780206.1">
    <property type="nucleotide sequence ID" value="NZ_JALRMR010000004.1"/>
</dbReference>
<gene>
    <name evidence="2" type="ORF">MX635_05100</name>
</gene>
<dbReference type="AlphaFoldDB" id="A0AAW8R9V0"/>
<dbReference type="InterPro" id="IPR018913">
    <property type="entry name" value="BppU_N"/>
</dbReference>
<dbReference type="EMBL" id="JALRMR010000004">
    <property type="protein sequence ID" value="MDT1973772.1"/>
    <property type="molecule type" value="Genomic_DNA"/>
</dbReference>
<dbReference type="Pfam" id="PF10651">
    <property type="entry name" value="BppU_N"/>
    <property type="match status" value="1"/>
</dbReference>
<evidence type="ECO:0000313" key="2">
    <source>
        <dbReference type="EMBL" id="MDT1973772.1"/>
    </source>
</evidence>
<accession>A0AAW8R9V0</accession>
<feature type="domain" description="BppU N-terminal" evidence="1">
    <location>
        <begin position="3"/>
        <end position="138"/>
    </location>
</feature>
<dbReference type="Proteomes" id="UP001249945">
    <property type="component" value="Unassembled WGS sequence"/>
</dbReference>
<sequence>MTTYDINLSTTKANHLEEIMIRQDDVNSQTLKVSVFEHEKPVDLSKYEIFMESRPDGYLVQGKVTDISNLKNGKFSYVLEDGFWQKLGINKAWFSFKVKGTEVDSTQNFKYIVIEGPCRDIQYGNSIYDLDEILRKVKEMANEIDMNYEDFKERLDVLLEMFKTMNTYSKEEIDRMLIKLIAGEKISATFTMDYKNKVAGSLVENPNIAKWVHNSELLEPNATSYNEFNQSYYNLLTNGVFANNAPTTGARAISIFNFNFYEDFKRKFPSLFPANNNVQSNVESFKKIFKTAKWGVYCKGSSSAGNKATMRIWNQSSWVVPRENNTDKLAKLQDNTVNPIYINEKGILSLIVYAEPNDGKTTSVLQVNNPSADYTVELSLRDIFATKEELEAVKSALTTDIANLKTYVNTELAKKQDKLAKVDYTKLAFIGSSNVYFAKNGRDVKLAGIGDSSLPKTSGSLLLAIPTSIKPVLPPSGSLQFTLDNADSTPTNITIVKVYADRMEISYRNNDKNVTFDKVSWLTDA</sequence>
<proteinExistence type="predicted"/>
<evidence type="ECO:0000259" key="1">
    <source>
        <dbReference type="Pfam" id="PF10651"/>
    </source>
</evidence>
<dbReference type="Gene3D" id="2.60.40.3350">
    <property type="match status" value="1"/>
</dbReference>